<dbReference type="PROSITE" id="PS01090">
    <property type="entry name" value="TATD_2"/>
    <property type="match status" value="1"/>
</dbReference>
<keyword evidence="2" id="KW-0378">Hydrolase</keyword>
<evidence type="ECO:0008006" key="4">
    <source>
        <dbReference type="Google" id="ProtNLM"/>
    </source>
</evidence>
<dbReference type="PIRSF" id="PIRSF005902">
    <property type="entry name" value="DNase_TatD"/>
    <property type="match status" value="1"/>
</dbReference>
<evidence type="ECO:0000256" key="2">
    <source>
        <dbReference type="ARBA" id="ARBA00022801"/>
    </source>
</evidence>
<accession>A0A381UYB5</accession>
<dbReference type="AlphaFoldDB" id="A0A381UYB5"/>
<organism evidence="3">
    <name type="scientific">marine metagenome</name>
    <dbReference type="NCBI Taxonomy" id="408172"/>
    <lineage>
        <taxon>unclassified sequences</taxon>
        <taxon>metagenomes</taxon>
        <taxon>ecological metagenomes</taxon>
    </lineage>
</organism>
<keyword evidence="1" id="KW-0479">Metal-binding</keyword>
<proteinExistence type="predicted"/>
<dbReference type="InterPro" id="IPR015991">
    <property type="entry name" value="TatD/YcfH-like"/>
</dbReference>
<dbReference type="GO" id="GO:0016788">
    <property type="term" value="F:hydrolase activity, acting on ester bonds"/>
    <property type="evidence" value="ECO:0007669"/>
    <property type="project" value="InterPro"/>
</dbReference>
<dbReference type="NCBIfam" id="TIGR00010">
    <property type="entry name" value="YchF/TatD family DNA exonuclease"/>
    <property type="match status" value="1"/>
</dbReference>
<sequence length="269" mass="30809">MENNLNFLVDSHCHLIFDDYKDDIDQVIERAFDAGVKGLVVISTQEKEFDSIINLSEKYDNIYCSIGIHPHSASEHKNISEDRIIDLTKHDKVIGIGETGLDFFYENSEKEIQIDLFKKHIKISRETGLPLIIHTRDADEETCGLLESEYKRGKFNGLIHCFTAGQKMAEVALRLGFYISLSGIVTFKNASELRETIKNLPLNRIIVETDSPYLSPEPVRGKRNEPSNVVHTAKYLANFYQVSEKDFFNITTSNFLKIFKKAKKEHIYG</sequence>
<dbReference type="PROSITE" id="PS01091">
    <property type="entry name" value="TATD_3"/>
    <property type="match status" value="1"/>
</dbReference>
<evidence type="ECO:0000313" key="3">
    <source>
        <dbReference type="EMBL" id="SVA32367.1"/>
    </source>
</evidence>
<reference evidence="3" key="1">
    <citation type="submission" date="2018-05" db="EMBL/GenBank/DDBJ databases">
        <authorList>
            <person name="Lanie J.A."/>
            <person name="Ng W.-L."/>
            <person name="Kazmierczak K.M."/>
            <person name="Andrzejewski T.M."/>
            <person name="Davidsen T.M."/>
            <person name="Wayne K.J."/>
            <person name="Tettelin H."/>
            <person name="Glass J.I."/>
            <person name="Rusch D."/>
            <person name="Podicherti R."/>
            <person name="Tsui H.-C.T."/>
            <person name="Winkler M.E."/>
        </authorList>
    </citation>
    <scope>NUCLEOTIDE SEQUENCE</scope>
</reference>
<dbReference type="InterPro" id="IPR001130">
    <property type="entry name" value="TatD-like"/>
</dbReference>
<dbReference type="SUPFAM" id="SSF51556">
    <property type="entry name" value="Metallo-dependent hydrolases"/>
    <property type="match status" value="1"/>
</dbReference>
<evidence type="ECO:0000256" key="1">
    <source>
        <dbReference type="ARBA" id="ARBA00022723"/>
    </source>
</evidence>
<dbReference type="GO" id="GO:0046872">
    <property type="term" value="F:metal ion binding"/>
    <property type="evidence" value="ECO:0007669"/>
    <property type="project" value="UniProtKB-KW"/>
</dbReference>
<protein>
    <recommendedName>
        <fullName evidence="4">LuxR family transcriptional regulator</fullName>
    </recommendedName>
</protein>
<dbReference type="PANTHER" id="PTHR46124">
    <property type="entry name" value="D-AMINOACYL-TRNA DEACYLASE"/>
    <property type="match status" value="1"/>
</dbReference>
<dbReference type="Gene3D" id="3.20.20.140">
    <property type="entry name" value="Metal-dependent hydrolases"/>
    <property type="match status" value="1"/>
</dbReference>
<dbReference type="EMBL" id="UINC01007267">
    <property type="protein sequence ID" value="SVA32367.1"/>
    <property type="molecule type" value="Genomic_DNA"/>
</dbReference>
<name>A0A381UYB5_9ZZZZ</name>
<dbReference type="GO" id="GO:0004536">
    <property type="term" value="F:DNA nuclease activity"/>
    <property type="evidence" value="ECO:0007669"/>
    <property type="project" value="InterPro"/>
</dbReference>
<dbReference type="Pfam" id="PF01026">
    <property type="entry name" value="TatD_DNase"/>
    <property type="match status" value="1"/>
</dbReference>
<dbReference type="InterPro" id="IPR032466">
    <property type="entry name" value="Metal_Hydrolase"/>
</dbReference>
<dbReference type="FunFam" id="3.20.20.140:FF:000005">
    <property type="entry name" value="TatD family hydrolase"/>
    <property type="match status" value="1"/>
</dbReference>
<dbReference type="GO" id="GO:0005829">
    <property type="term" value="C:cytosol"/>
    <property type="evidence" value="ECO:0007669"/>
    <property type="project" value="TreeGrafter"/>
</dbReference>
<dbReference type="InterPro" id="IPR018228">
    <property type="entry name" value="DNase_TatD-rel_CS"/>
</dbReference>
<dbReference type="PANTHER" id="PTHR46124:SF2">
    <property type="entry name" value="D-AMINOACYL-TRNA DEACYLASE"/>
    <property type="match status" value="1"/>
</dbReference>
<dbReference type="CDD" id="cd01310">
    <property type="entry name" value="TatD_DNAse"/>
    <property type="match status" value="1"/>
</dbReference>
<gene>
    <name evidence="3" type="ORF">METZ01_LOCUS85221</name>
</gene>